<dbReference type="InterPro" id="IPR015920">
    <property type="entry name" value="Cellobiose_DH-like_cyt"/>
</dbReference>
<dbReference type="Proteomes" id="UP000006039">
    <property type="component" value="Unassembled WGS sequence"/>
</dbReference>
<gene>
    <name evidence="7" type="primary">20353130</name>
    <name evidence="6" type="ORF">GGTG_12672</name>
</gene>
<reference evidence="8" key="1">
    <citation type="submission" date="2010-07" db="EMBL/GenBank/DDBJ databases">
        <title>The genome sequence of Gaeumannomyces graminis var. tritici strain R3-111a-1.</title>
        <authorList>
            <consortium name="The Broad Institute Genome Sequencing Platform"/>
            <person name="Ma L.-J."/>
            <person name="Dead R."/>
            <person name="Young S."/>
            <person name="Zeng Q."/>
            <person name="Koehrsen M."/>
            <person name="Alvarado L."/>
            <person name="Berlin A."/>
            <person name="Chapman S.B."/>
            <person name="Chen Z."/>
            <person name="Freedman E."/>
            <person name="Gellesch M."/>
            <person name="Goldberg J."/>
            <person name="Griggs A."/>
            <person name="Gujja S."/>
            <person name="Heilman E.R."/>
            <person name="Heiman D."/>
            <person name="Hepburn T."/>
            <person name="Howarth C."/>
            <person name="Jen D."/>
            <person name="Larson L."/>
            <person name="Mehta T."/>
            <person name="Neiman D."/>
            <person name="Pearson M."/>
            <person name="Roberts A."/>
            <person name="Saif S."/>
            <person name="Shea T."/>
            <person name="Shenoy N."/>
            <person name="Sisk P."/>
            <person name="Stolte C."/>
            <person name="Sykes S."/>
            <person name="Walk T."/>
            <person name="White J."/>
            <person name="Yandava C."/>
            <person name="Haas B."/>
            <person name="Nusbaum C."/>
            <person name="Birren B."/>
        </authorList>
    </citation>
    <scope>NUCLEOTIDE SEQUENCE [LARGE SCALE GENOMIC DNA]</scope>
    <source>
        <strain evidence="8">R3-111a-1</strain>
    </source>
</reference>
<dbReference type="PANTHER" id="PTHR47190">
    <property type="entry name" value="DEHYDROGENASE, PUTATIVE-RELATED"/>
    <property type="match status" value="1"/>
</dbReference>
<organism evidence="6">
    <name type="scientific">Gaeumannomyces tritici (strain R3-111a-1)</name>
    <name type="common">Wheat and barley take-all root rot fungus</name>
    <name type="synonym">Gaeumannomyces graminis var. tritici</name>
    <dbReference type="NCBI Taxonomy" id="644352"/>
    <lineage>
        <taxon>Eukaryota</taxon>
        <taxon>Fungi</taxon>
        <taxon>Dikarya</taxon>
        <taxon>Ascomycota</taxon>
        <taxon>Pezizomycotina</taxon>
        <taxon>Sordariomycetes</taxon>
        <taxon>Sordariomycetidae</taxon>
        <taxon>Magnaporthales</taxon>
        <taxon>Magnaporthaceae</taxon>
        <taxon>Gaeumannomyces</taxon>
    </lineage>
</organism>
<dbReference type="Gene3D" id="3.50.50.60">
    <property type="entry name" value="FAD/NAD(P)-binding domain"/>
    <property type="match status" value="1"/>
</dbReference>
<evidence type="ECO:0000313" key="8">
    <source>
        <dbReference type="Proteomes" id="UP000006039"/>
    </source>
</evidence>
<protein>
    <recommendedName>
        <fullName evidence="9">Extracellular membrane protein CFEM domain-containing protein</fullName>
    </recommendedName>
</protein>
<dbReference type="InterPro" id="IPR053208">
    <property type="entry name" value="GMC_Oxidoreductase_CD"/>
</dbReference>
<feature type="signal peptide" evidence="3">
    <location>
        <begin position="1"/>
        <end position="16"/>
    </location>
</feature>
<reference evidence="7" key="4">
    <citation type="journal article" date="2015" name="G3 (Bethesda)">
        <title>Genome sequences of three phytopathogenic species of the Magnaporthaceae family of fungi.</title>
        <authorList>
            <person name="Okagaki L.H."/>
            <person name="Nunes C.C."/>
            <person name="Sailsbery J."/>
            <person name="Clay B."/>
            <person name="Brown D."/>
            <person name="John T."/>
            <person name="Oh Y."/>
            <person name="Young N."/>
            <person name="Fitzgerald M."/>
            <person name="Haas B.J."/>
            <person name="Zeng Q."/>
            <person name="Young S."/>
            <person name="Adiconis X."/>
            <person name="Fan L."/>
            <person name="Levin J.Z."/>
            <person name="Mitchell T.K."/>
            <person name="Okubara P.A."/>
            <person name="Farman M.L."/>
            <person name="Kohn L.M."/>
            <person name="Birren B."/>
            <person name="Ma L.-J."/>
            <person name="Dean R.A."/>
        </authorList>
    </citation>
    <scope>NUCLEOTIDE SEQUENCE</scope>
    <source>
        <strain evidence="7">R3-111a-1</strain>
    </source>
</reference>
<dbReference type="RefSeq" id="XP_009228837.1">
    <property type="nucleotide sequence ID" value="XM_009230573.1"/>
</dbReference>
<sequence length="782" mass="81359">MVKSLFTSSLVAMAWGAGAGVAQQSSSAFTDPSTGITFQSFSSDGCSFSIALPEASSSSADFIGRISGSVKQGGPGTTGDGVTRFIQGTCNSPAAGGVRLKVYLTHGLTSSGDLGITAAGATRFERAPSMNTDGDRAAVEAFMDRLLGMTRAPGSTLALAGAAATAANAIGASLARDFVSGSHFVGTARLEPDDGRKGNGTAVVDENTRVYGTDNLFVVDASIHPDVPTGNTQAIAMVVVEKAAERILALSPRGAGCRRMQVRRREYVPRQYWARAAAVSSPSAGSKREAAPTSNAEHPSHLFASVFSRRSRQLALCSAARAEMGGSQRMPRVAAQSSHSTPMQVVFSFLAAACLHTHTHGGDHWNPQRRVEAMGPLQRRHSCRNRANINISPSKLLTAPRTPGLILVVLLALLAPTALADEFKNDFSLYPKAAQACLDAAAAGSGCAATTNQEMNKCLCGGTAFALSTASCVGTQSPGDLQAVYTIMSTSCSDSKVNMAVTKDRFLATASAAPPAATTTFPPVTFTTTFTTMISNTPTTVTTVITTAAAAAQTTGPASPTPTPTPATGDNGMSNMAKTGIIAGAAVAGVAIMALLIVFILRHRRKRAAAEEAHPMLPVGRIDGAGGGGGGGAVGGPFKDQLSPSPHTATPSTAHGWKTDEAKWGQHQITPSPSPLSFHSQHQQPGWGYDPTSGGYGQQAPPYTPQQVFEAPGLEPQKPVEMPATPAPIPDWVRQHQQPQHFMHTPHQPHAADQLLFPDNAQRRPQNRPPGSPSVHYIPHGS</sequence>
<feature type="chain" id="PRO_5015095270" description="Extracellular membrane protein CFEM domain-containing protein" evidence="3">
    <location>
        <begin position="17"/>
        <end position="782"/>
    </location>
</feature>
<dbReference type="GeneID" id="20353130"/>
<evidence type="ECO:0000313" key="7">
    <source>
        <dbReference type="EnsemblFungi" id="EJT69789"/>
    </source>
</evidence>
<dbReference type="OrthoDB" id="413885at2759"/>
<keyword evidence="2" id="KW-1133">Transmembrane helix</keyword>
<dbReference type="Pfam" id="PF16010">
    <property type="entry name" value="CDH-cyt"/>
    <property type="match status" value="1"/>
</dbReference>
<dbReference type="Gene3D" id="2.60.40.1210">
    <property type="entry name" value="Cellobiose dehydrogenase, cytochrome domain"/>
    <property type="match status" value="1"/>
</dbReference>
<evidence type="ECO:0000256" key="2">
    <source>
        <dbReference type="SAM" id="Phobius"/>
    </source>
</evidence>
<feature type="region of interest" description="Disordered" evidence="1">
    <location>
        <begin position="736"/>
        <end position="782"/>
    </location>
</feature>
<feature type="domain" description="Glucose-methanol-choline oxidoreductase C-terminal" evidence="4">
    <location>
        <begin position="130"/>
        <end position="238"/>
    </location>
</feature>
<dbReference type="EMBL" id="GL385403">
    <property type="protein sequence ID" value="EJT69789.1"/>
    <property type="molecule type" value="Genomic_DNA"/>
</dbReference>
<feature type="compositionally biased region" description="Polar residues" evidence="1">
    <location>
        <begin position="667"/>
        <end position="684"/>
    </location>
</feature>
<keyword evidence="3" id="KW-0732">Signal</keyword>
<dbReference type="PANTHER" id="PTHR47190:SF4">
    <property type="entry name" value="DEHYDROGENASE, PUTATIVE-RELATED"/>
    <property type="match status" value="1"/>
</dbReference>
<dbReference type="SUPFAM" id="SSF54373">
    <property type="entry name" value="FAD-linked reductases, C-terminal domain"/>
    <property type="match status" value="1"/>
</dbReference>
<evidence type="ECO:0000256" key="3">
    <source>
        <dbReference type="SAM" id="SignalP"/>
    </source>
</evidence>
<reference evidence="6" key="2">
    <citation type="submission" date="2010-07" db="EMBL/GenBank/DDBJ databases">
        <authorList>
            <consortium name="The Broad Institute Genome Sequencing Platform"/>
            <consortium name="Broad Institute Genome Sequencing Center for Infectious Disease"/>
            <person name="Ma L.-J."/>
            <person name="Dead R."/>
            <person name="Young S."/>
            <person name="Zeng Q."/>
            <person name="Koehrsen M."/>
            <person name="Alvarado L."/>
            <person name="Berlin A."/>
            <person name="Chapman S.B."/>
            <person name="Chen Z."/>
            <person name="Freedman E."/>
            <person name="Gellesch M."/>
            <person name="Goldberg J."/>
            <person name="Griggs A."/>
            <person name="Gujja S."/>
            <person name="Heilman E.R."/>
            <person name="Heiman D."/>
            <person name="Hepburn T."/>
            <person name="Howarth C."/>
            <person name="Jen D."/>
            <person name="Larson L."/>
            <person name="Mehta T."/>
            <person name="Neiman D."/>
            <person name="Pearson M."/>
            <person name="Roberts A."/>
            <person name="Saif S."/>
            <person name="Shea T."/>
            <person name="Shenoy N."/>
            <person name="Sisk P."/>
            <person name="Stolte C."/>
            <person name="Sykes S."/>
            <person name="Walk T."/>
            <person name="White J."/>
            <person name="Yandava C."/>
            <person name="Haas B."/>
            <person name="Nusbaum C."/>
            <person name="Birren B."/>
        </authorList>
    </citation>
    <scope>NUCLEOTIDE SEQUENCE</scope>
    <source>
        <strain evidence="6">R3-111a-1</strain>
    </source>
</reference>
<dbReference type="Gene3D" id="3.30.410.10">
    <property type="entry name" value="Cholesterol Oxidase, domain 2"/>
    <property type="match status" value="1"/>
</dbReference>
<feature type="region of interest" description="Disordered" evidence="1">
    <location>
        <begin position="666"/>
        <end position="710"/>
    </location>
</feature>
<keyword evidence="2" id="KW-0472">Membrane</keyword>
<feature type="transmembrane region" description="Helical" evidence="2">
    <location>
        <begin position="581"/>
        <end position="601"/>
    </location>
</feature>
<evidence type="ECO:0000259" key="5">
    <source>
        <dbReference type="Pfam" id="PF16010"/>
    </source>
</evidence>
<evidence type="ECO:0000313" key="6">
    <source>
        <dbReference type="EMBL" id="EJT69789.1"/>
    </source>
</evidence>
<dbReference type="eggNOG" id="KOG1238">
    <property type="taxonomic scope" value="Eukaryota"/>
</dbReference>
<dbReference type="EnsemblFungi" id="EJT69789">
    <property type="protein sequence ID" value="EJT69789"/>
    <property type="gene ID" value="GGTG_12672"/>
</dbReference>
<dbReference type="AlphaFoldDB" id="J3PGP3"/>
<dbReference type="InterPro" id="IPR007867">
    <property type="entry name" value="GMC_OxRtase_C"/>
</dbReference>
<dbReference type="Pfam" id="PF05199">
    <property type="entry name" value="GMC_oxred_C"/>
    <property type="match status" value="1"/>
</dbReference>
<dbReference type="InterPro" id="IPR036188">
    <property type="entry name" value="FAD/NAD-bd_sf"/>
</dbReference>
<keyword evidence="8" id="KW-1185">Reference proteome</keyword>
<name>J3PGP3_GAET3</name>
<accession>J3PGP3</accession>
<feature type="region of interest" description="Disordered" evidence="1">
    <location>
        <begin position="278"/>
        <end position="297"/>
    </location>
</feature>
<keyword evidence="2" id="KW-0812">Transmembrane</keyword>
<dbReference type="STRING" id="644352.J3PGP3"/>
<dbReference type="GO" id="GO:0016614">
    <property type="term" value="F:oxidoreductase activity, acting on CH-OH group of donors"/>
    <property type="evidence" value="ECO:0007669"/>
    <property type="project" value="InterPro"/>
</dbReference>
<proteinExistence type="predicted"/>
<feature type="domain" description="Cellobiose dehydrogenase-like cytochrome" evidence="5">
    <location>
        <begin position="29"/>
        <end position="73"/>
    </location>
</feature>
<reference evidence="6" key="3">
    <citation type="submission" date="2010-09" db="EMBL/GenBank/DDBJ databases">
        <title>Annotation of Gaeumannomyces graminis var. tritici R3-111a-1.</title>
        <authorList>
            <consortium name="The Broad Institute Genome Sequencing Platform"/>
            <person name="Ma L.-J."/>
            <person name="Dead R."/>
            <person name="Young S.K."/>
            <person name="Zeng Q."/>
            <person name="Gargeya S."/>
            <person name="Fitzgerald M."/>
            <person name="Haas B."/>
            <person name="Abouelleil A."/>
            <person name="Alvarado L."/>
            <person name="Arachchi H.M."/>
            <person name="Berlin A."/>
            <person name="Brown A."/>
            <person name="Chapman S.B."/>
            <person name="Chen Z."/>
            <person name="Dunbar C."/>
            <person name="Freedman E."/>
            <person name="Gearin G."/>
            <person name="Gellesch M."/>
            <person name="Goldberg J."/>
            <person name="Griggs A."/>
            <person name="Gujja S."/>
            <person name="Heiman D."/>
            <person name="Howarth C."/>
            <person name="Larson L."/>
            <person name="Lui A."/>
            <person name="MacDonald P.J.P."/>
            <person name="Mehta T."/>
            <person name="Montmayeur A."/>
            <person name="Murphy C."/>
            <person name="Neiman D."/>
            <person name="Pearson M."/>
            <person name="Priest M."/>
            <person name="Roberts A."/>
            <person name="Saif S."/>
            <person name="Shea T."/>
            <person name="Shenoy N."/>
            <person name="Sisk P."/>
            <person name="Stolte C."/>
            <person name="Sykes S."/>
            <person name="Yandava C."/>
            <person name="Wortman J."/>
            <person name="Nusbaum C."/>
            <person name="Birren B."/>
        </authorList>
    </citation>
    <scope>NUCLEOTIDE SEQUENCE</scope>
    <source>
        <strain evidence="6">R3-111a-1</strain>
    </source>
</reference>
<evidence type="ECO:0000256" key="1">
    <source>
        <dbReference type="SAM" id="MobiDB-lite"/>
    </source>
</evidence>
<dbReference type="HOGENOM" id="CLU_358262_0_0_1"/>
<evidence type="ECO:0008006" key="9">
    <source>
        <dbReference type="Google" id="ProtNLM"/>
    </source>
</evidence>
<evidence type="ECO:0000259" key="4">
    <source>
        <dbReference type="Pfam" id="PF05199"/>
    </source>
</evidence>
<dbReference type="VEuPathDB" id="FungiDB:GGTG_12672"/>
<reference evidence="7" key="5">
    <citation type="submission" date="2018-04" db="UniProtKB">
        <authorList>
            <consortium name="EnsemblFungi"/>
        </authorList>
    </citation>
    <scope>IDENTIFICATION</scope>
    <source>
        <strain evidence="7">R3-111a-1</strain>
    </source>
</reference>
<dbReference type="SUPFAM" id="SSF51905">
    <property type="entry name" value="FAD/NAD(P)-binding domain"/>
    <property type="match status" value="1"/>
</dbReference>